<dbReference type="EMBL" id="BSYO01000021">
    <property type="protein sequence ID" value="GMH20370.1"/>
    <property type="molecule type" value="Genomic_DNA"/>
</dbReference>
<gene>
    <name evidence="14" type="ORF">Nepgr_022211</name>
</gene>
<evidence type="ECO:0000256" key="9">
    <source>
        <dbReference type="ARBA" id="ARBA00038341"/>
    </source>
</evidence>
<evidence type="ECO:0000259" key="11">
    <source>
        <dbReference type="Pfam" id="PF00999"/>
    </source>
</evidence>
<evidence type="ECO:0000256" key="6">
    <source>
        <dbReference type="ARBA" id="ARBA00022989"/>
    </source>
</evidence>
<evidence type="ECO:0008006" key="16">
    <source>
        <dbReference type="Google" id="ProtNLM"/>
    </source>
</evidence>
<dbReference type="Pfam" id="PF00999">
    <property type="entry name" value="Na_H_Exchanger"/>
    <property type="match status" value="1"/>
</dbReference>
<sequence length="773" mass="83710">MINGGQSGLVLCPSILNMISGALTRQLWPEKGMTNLETLANLGLVYVMFFKGLEMDLTPITRRGKKTLGLTVALIFLPFAIGCALHALFSKGDTADGTSGNGVFMYWGSVVAATSFPTLAPILARLKLLCTDIGRDALSVGMISDLCSWFLVVVVIALSATPPTGQSTYSTTFLVLLFTVLFMVFCMGVIRPLIMRIIKGTPDGENCSDSTIHTLLFMVLACGLVTEFFGAYSLLGAFMMGMCIPQSFLATILVEKMEDCVLGVLMPLYFAMVAIQTNTSTLFSKLNLAVIFLAALVKPLCGLFASFFCGIPHQDGIALGLLLGAKGLLPVVIISIGYERQHLSKEAYSTLLLVILLSTMIVGPTMALVYKKMMRKSLPYQQRTIEGAQANEDFRVIACIHAPRNIPSIINVLEISNVSPHSPMSVFALHLVELIGRASAMHIVHDSSSSSSWGGSANTFFSRKRAQSDQIITAFESYEQLHSTYTSVQTLTVVSPVDTMHEDICSLAEDKQTALILLPFHKQQGMDGKLEDSNEEFRAVNQNVMGLAPCSVGLLVDRGIGMLSLSATNPSSNSVGVSSRSNRQQHAARVAMIYVGGPDDREALSYAWRMAAHPIVSLTVIRLVVGENAVEVEPMDFPGDDEAGILTILTQSEREKEIDEEFVSAFQKRIPNDDDSIVYTEKVSNSGEETVSLLREMEHDYDLYVVGRGQSVLSPLTVGLVEWSECPELGAVGDVLVTSDFAAHVSVLVVQQYAVARPGANGKKASDVEAMPF</sequence>
<dbReference type="InterPro" id="IPR006153">
    <property type="entry name" value="Cation/H_exchanger_TM"/>
</dbReference>
<comment type="subcellular location">
    <subcellularLocation>
        <location evidence="1">Membrane</location>
        <topology evidence="1">Multi-pass membrane protein</topology>
    </subcellularLocation>
</comment>
<dbReference type="GO" id="GO:0006813">
    <property type="term" value="P:potassium ion transport"/>
    <property type="evidence" value="ECO:0007669"/>
    <property type="project" value="UniProtKB-KW"/>
</dbReference>
<feature type="transmembrane region" description="Helical" evidence="10">
    <location>
        <begin position="67"/>
        <end position="89"/>
    </location>
</feature>
<dbReference type="GO" id="GO:0012505">
    <property type="term" value="C:endomembrane system"/>
    <property type="evidence" value="ECO:0007669"/>
    <property type="project" value="TreeGrafter"/>
</dbReference>
<name>A0AAD3XXZ1_NEPGR</name>
<dbReference type="InterPro" id="IPR050794">
    <property type="entry name" value="CPA2_transporter"/>
</dbReference>
<dbReference type="GO" id="GO:0006885">
    <property type="term" value="P:regulation of pH"/>
    <property type="evidence" value="ECO:0007669"/>
    <property type="project" value="TreeGrafter"/>
</dbReference>
<dbReference type="PANTHER" id="PTHR32468:SF26">
    <property type="entry name" value="CATION_H(+) ANTIPORTER 15"/>
    <property type="match status" value="1"/>
</dbReference>
<feature type="domain" description="Cation/H(+) antiporter central" evidence="12">
    <location>
        <begin position="425"/>
        <end position="562"/>
    </location>
</feature>
<evidence type="ECO:0000259" key="13">
    <source>
        <dbReference type="Pfam" id="PF23259"/>
    </source>
</evidence>
<feature type="transmembrane region" description="Helical" evidence="10">
    <location>
        <begin position="138"/>
        <end position="160"/>
    </location>
</feature>
<dbReference type="InterPro" id="IPR038770">
    <property type="entry name" value="Na+/solute_symporter_sf"/>
</dbReference>
<organism evidence="14 15">
    <name type="scientific">Nepenthes gracilis</name>
    <name type="common">Slender pitcher plant</name>
    <dbReference type="NCBI Taxonomy" id="150966"/>
    <lineage>
        <taxon>Eukaryota</taxon>
        <taxon>Viridiplantae</taxon>
        <taxon>Streptophyta</taxon>
        <taxon>Embryophyta</taxon>
        <taxon>Tracheophyta</taxon>
        <taxon>Spermatophyta</taxon>
        <taxon>Magnoliopsida</taxon>
        <taxon>eudicotyledons</taxon>
        <taxon>Gunneridae</taxon>
        <taxon>Pentapetalae</taxon>
        <taxon>Caryophyllales</taxon>
        <taxon>Nepenthaceae</taxon>
        <taxon>Nepenthes</taxon>
    </lineage>
</organism>
<feature type="transmembrane region" description="Helical" evidence="10">
    <location>
        <begin position="211"/>
        <end position="229"/>
    </location>
</feature>
<keyword evidence="7" id="KW-0406">Ion transport</keyword>
<evidence type="ECO:0000256" key="2">
    <source>
        <dbReference type="ARBA" id="ARBA00022448"/>
    </source>
</evidence>
<keyword evidence="15" id="KW-1185">Reference proteome</keyword>
<dbReference type="Pfam" id="PF23256">
    <property type="entry name" value="CHX17_2nd"/>
    <property type="match status" value="1"/>
</dbReference>
<feature type="domain" description="Cation/H(+) antiporter C-terminal" evidence="13">
    <location>
        <begin position="590"/>
        <end position="754"/>
    </location>
</feature>
<dbReference type="InterPro" id="IPR057290">
    <property type="entry name" value="CHX17_C"/>
</dbReference>
<evidence type="ECO:0000256" key="4">
    <source>
        <dbReference type="ARBA" id="ARBA00022692"/>
    </source>
</evidence>
<dbReference type="GO" id="GO:0015297">
    <property type="term" value="F:antiporter activity"/>
    <property type="evidence" value="ECO:0007669"/>
    <property type="project" value="InterPro"/>
</dbReference>
<reference evidence="14" key="1">
    <citation type="submission" date="2023-05" db="EMBL/GenBank/DDBJ databases">
        <title>Nepenthes gracilis genome sequencing.</title>
        <authorList>
            <person name="Fukushima K."/>
        </authorList>
    </citation>
    <scope>NUCLEOTIDE SEQUENCE</scope>
    <source>
        <strain evidence="14">SING2019-196</strain>
    </source>
</reference>
<evidence type="ECO:0000256" key="8">
    <source>
        <dbReference type="ARBA" id="ARBA00023136"/>
    </source>
</evidence>
<feature type="transmembrane region" description="Helical" evidence="10">
    <location>
        <begin position="289"/>
        <end position="310"/>
    </location>
</feature>
<comment type="caution">
    <text evidence="14">The sequence shown here is derived from an EMBL/GenBank/DDBJ whole genome shotgun (WGS) entry which is preliminary data.</text>
</comment>
<dbReference type="InterPro" id="IPR057291">
    <property type="entry name" value="CHX17_2nd"/>
</dbReference>
<dbReference type="Proteomes" id="UP001279734">
    <property type="component" value="Unassembled WGS sequence"/>
</dbReference>
<feature type="transmembrane region" description="Helical" evidence="10">
    <location>
        <begin position="350"/>
        <end position="370"/>
    </location>
</feature>
<protein>
    <recommendedName>
        <fullName evidence="16">Cation/H+ exchanger domain-containing protein</fullName>
    </recommendedName>
</protein>
<dbReference type="GO" id="GO:1902600">
    <property type="term" value="P:proton transmembrane transport"/>
    <property type="evidence" value="ECO:0007669"/>
    <property type="project" value="InterPro"/>
</dbReference>
<evidence type="ECO:0000256" key="5">
    <source>
        <dbReference type="ARBA" id="ARBA00022958"/>
    </source>
</evidence>
<keyword evidence="6 10" id="KW-1133">Transmembrane helix</keyword>
<evidence type="ECO:0000256" key="7">
    <source>
        <dbReference type="ARBA" id="ARBA00023065"/>
    </source>
</evidence>
<dbReference type="Gene3D" id="3.40.50.12370">
    <property type="match status" value="1"/>
</dbReference>
<evidence type="ECO:0000313" key="15">
    <source>
        <dbReference type="Proteomes" id="UP001279734"/>
    </source>
</evidence>
<evidence type="ECO:0000256" key="1">
    <source>
        <dbReference type="ARBA" id="ARBA00004141"/>
    </source>
</evidence>
<feature type="domain" description="Cation/H+ exchanger transmembrane" evidence="11">
    <location>
        <begin position="8"/>
        <end position="369"/>
    </location>
</feature>
<dbReference type="Pfam" id="PF23259">
    <property type="entry name" value="CHX17_C"/>
    <property type="match status" value="1"/>
</dbReference>
<feature type="transmembrane region" description="Helical" evidence="10">
    <location>
        <begin position="104"/>
        <end position="126"/>
    </location>
</feature>
<feature type="transmembrane region" description="Helical" evidence="10">
    <location>
        <begin position="172"/>
        <end position="190"/>
    </location>
</feature>
<dbReference type="AlphaFoldDB" id="A0AAD3XXZ1"/>
<proteinExistence type="inferred from homology"/>
<dbReference type="GO" id="GO:0016020">
    <property type="term" value="C:membrane"/>
    <property type="evidence" value="ECO:0007669"/>
    <property type="project" value="UniProtKB-SubCell"/>
</dbReference>
<keyword evidence="3" id="KW-0633">Potassium transport</keyword>
<comment type="similarity">
    <text evidence="9">Belongs to the monovalent cation:proton antiporter 2 (CPA2) transporter (TC 2.A.37) family. CHX (TC 2.A.37.4) subfamily.</text>
</comment>
<keyword evidence="8 10" id="KW-0472">Membrane</keyword>
<feature type="transmembrane region" description="Helical" evidence="10">
    <location>
        <begin position="317"/>
        <end position="338"/>
    </location>
</feature>
<keyword evidence="5" id="KW-0630">Potassium</keyword>
<feature type="transmembrane region" description="Helical" evidence="10">
    <location>
        <begin position="260"/>
        <end position="277"/>
    </location>
</feature>
<evidence type="ECO:0000259" key="12">
    <source>
        <dbReference type="Pfam" id="PF23256"/>
    </source>
</evidence>
<dbReference type="PANTHER" id="PTHR32468">
    <property type="entry name" value="CATION/H + ANTIPORTER"/>
    <property type="match status" value="1"/>
</dbReference>
<evidence type="ECO:0000313" key="14">
    <source>
        <dbReference type="EMBL" id="GMH20370.1"/>
    </source>
</evidence>
<evidence type="ECO:0000256" key="10">
    <source>
        <dbReference type="SAM" id="Phobius"/>
    </source>
</evidence>
<accession>A0AAD3XXZ1</accession>
<keyword evidence="4 10" id="KW-0812">Transmembrane</keyword>
<dbReference type="Gene3D" id="1.20.1530.20">
    <property type="match status" value="1"/>
</dbReference>
<evidence type="ECO:0000256" key="3">
    <source>
        <dbReference type="ARBA" id="ARBA00022538"/>
    </source>
</evidence>
<keyword evidence="2" id="KW-0813">Transport</keyword>